<accession>A0A5J5G921</accession>
<dbReference type="AlphaFoldDB" id="A0A5J5G921"/>
<dbReference type="EMBL" id="VYKK01000015">
    <property type="protein sequence ID" value="KAA9004102.1"/>
    <property type="molecule type" value="Genomic_DNA"/>
</dbReference>
<evidence type="ECO:0000313" key="2">
    <source>
        <dbReference type="EMBL" id="KAA9004102.1"/>
    </source>
</evidence>
<reference evidence="2 3" key="1">
    <citation type="submission" date="2019-09" db="EMBL/GenBank/DDBJ databases">
        <title>Bacillus ochoae sp. nov., Paenibacillus whitsoniae sp. nov., Paenibacillus spiritus sp. nov. Isolated from the Mars Exploration Rover during spacecraft assembly.</title>
        <authorList>
            <person name="Seuylemezian A."/>
            <person name="Vaishampayan P."/>
        </authorList>
    </citation>
    <scope>NUCLEOTIDE SEQUENCE [LARGE SCALE GENOMIC DNA]</scope>
    <source>
        <strain evidence="2 3">MER_111</strain>
    </source>
</reference>
<proteinExistence type="predicted"/>
<evidence type="ECO:0000313" key="3">
    <source>
        <dbReference type="Proteomes" id="UP000367750"/>
    </source>
</evidence>
<dbReference type="RefSeq" id="WP_150458456.1">
    <property type="nucleotide sequence ID" value="NZ_VYKK01000015.1"/>
</dbReference>
<keyword evidence="1" id="KW-0732">Signal</keyword>
<comment type="caution">
    <text evidence="2">The sequence shown here is derived from an EMBL/GenBank/DDBJ whole genome shotgun (WGS) entry which is preliminary data.</text>
</comment>
<evidence type="ECO:0000256" key="1">
    <source>
        <dbReference type="SAM" id="SignalP"/>
    </source>
</evidence>
<gene>
    <name evidence="2" type="ORF">F4V43_11915</name>
</gene>
<organism evidence="2 3">
    <name type="scientific">Paenibacillus spiritus</name>
    <dbReference type="NCBI Taxonomy" id="2496557"/>
    <lineage>
        <taxon>Bacteria</taxon>
        <taxon>Bacillati</taxon>
        <taxon>Bacillota</taxon>
        <taxon>Bacilli</taxon>
        <taxon>Bacillales</taxon>
        <taxon>Paenibacillaceae</taxon>
        <taxon>Paenibacillus</taxon>
    </lineage>
</organism>
<protein>
    <submittedName>
        <fullName evidence="2">Uncharacterized protein</fullName>
    </submittedName>
</protein>
<keyword evidence="3" id="KW-1185">Reference proteome</keyword>
<feature type="chain" id="PRO_5023885666" evidence="1">
    <location>
        <begin position="30"/>
        <end position="134"/>
    </location>
</feature>
<name>A0A5J5G921_9BACL</name>
<feature type="signal peptide" evidence="1">
    <location>
        <begin position="1"/>
        <end position="29"/>
    </location>
</feature>
<sequence length="134" mass="13891">MKNRTKSSYIAVLTAALLLTVPIVSGASAASPGTAPAGKVAAAKLQAPLPLKHGSGIYNGLADGHTVEIDVYGEATSFQFSDELKAAAASLEEGETVDYVYTERRLAGRPEVRLLTLAAIKVRSLDGDGDAPVH</sequence>
<dbReference type="OrthoDB" id="2620571at2"/>
<dbReference type="Proteomes" id="UP000367750">
    <property type="component" value="Unassembled WGS sequence"/>
</dbReference>